<feature type="compositionally biased region" description="Polar residues" evidence="1">
    <location>
        <begin position="52"/>
        <end position="63"/>
    </location>
</feature>
<proteinExistence type="predicted"/>
<comment type="caution">
    <text evidence="2">The sequence shown here is derived from an EMBL/GenBank/DDBJ whole genome shotgun (WGS) entry which is preliminary data.</text>
</comment>
<name>A0AA88M3M8_TACVA</name>
<dbReference type="AlphaFoldDB" id="A0AA88M3M8"/>
<organism evidence="2 3">
    <name type="scientific">Tachysurus vachellii</name>
    <name type="common">Darkbarbel catfish</name>
    <name type="synonym">Pelteobagrus vachellii</name>
    <dbReference type="NCBI Taxonomy" id="175792"/>
    <lineage>
        <taxon>Eukaryota</taxon>
        <taxon>Metazoa</taxon>
        <taxon>Chordata</taxon>
        <taxon>Craniata</taxon>
        <taxon>Vertebrata</taxon>
        <taxon>Euteleostomi</taxon>
        <taxon>Actinopterygii</taxon>
        <taxon>Neopterygii</taxon>
        <taxon>Teleostei</taxon>
        <taxon>Ostariophysi</taxon>
        <taxon>Siluriformes</taxon>
        <taxon>Bagridae</taxon>
        <taxon>Tachysurus</taxon>
    </lineage>
</organism>
<feature type="region of interest" description="Disordered" evidence="1">
    <location>
        <begin position="49"/>
        <end position="69"/>
    </location>
</feature>
<sequence>MFGSERALTGKGGEGERARAREMEAGGKKVSRLCGDWRSLVPWTGGARLANVQPSPRSTQAVSNHARAATGRTRRRLFLLRRRRLRLNNNNRWVFNRLPEK</sequence>
<accession>A0AA88M3M8</accession>
<evidence type="ECO:0000256" key="1">
    <source>
        <dbReference type="SAM" id="MobiDB-lite"/>
    </source>
</evidence>
<gene>
    <name evidence="2" type="ORF">Q7C36_017524</name>
</gene>
<reference evidence="2" key="1">
    <citation type="submission" date="2023-08" db="EMBL/GenBank/DDBJ databases">
        <title>Pelteobagrus vachellii genome.</title>
        <authorList>
            <person name="Liu H."/>
        </authorList>
    </citation>
    <scope>NUCLEOTIDE SEQUENCE</scope>
    <source>
        <strain evidence="2">PRFRI_2022a</strain>
        <tissue evidence="2">Muscle</tissue>
    </source>
</reference>
<protein>
    <submittedName>
        <fullName evidence="2">Uncharacterized protein</fullName>
    </submittedName>
</protein>
<evidence type="ECO:0000313" key="3">
    <source>
        <dbReference type="Proteomes" id="UP001187315"/>
    </source>
</evidence>
<dbReference type="Proteomes" id="UP001187315">
    <property type="component" value="Unassembled WGS sequence"/>
</dbReference>
<evidence type="ECO:0000313" key="2">
    <source>
        <dbReference type="EMBL" id="KAK2829534.1"/>
    </source>
</evidence>
<dbReference type="EMBL" id="JAVHJS010000018">
    <property type="protein sequence ID" value="KAK2829534.1"/>
    <property type="molecule type" value="Genomic_DNA"/>
</dbReference>
<keyword evidence="3" id="KW-1185">Reference proteome</keyword>
<feature type="region of interest" description="Disordered" evidence="1">
    <location>
        <begin position="1"/>
        <end position="25"/>
    </location>
</feature>
<feature type="compositionally biased region" description="Basic and acidic residues" evidence="1">
    <location>
        <begin position="13"/>
        <end position="25"/>
    </location>
</feature>